<evidence type="ECO:0000256" key="1">
    <source>
        <dbReference type="ARBA" id="ARBA00004496"/>
    </source>
</evidence>
<evidence type="ECO:0000313" key="12">
    <source>
        <dbReference type="Proteomes" id="UP000239590"/>
    </source>
</evidence>
<dbReference type="EMBL" id="PTRA01000001">
    <property type="protein sequence ID" value="PQA60819.1"/>
    <property type="molecule type" value="Genomic_DNA"/>
</dbReference>
<protein>
    <recommendedName>
        <fullName evidence="3">tRNA threonylcarbamoyladenosine biosynthesis protein TsaE</fullName>
    </recommendedName>
    <alternativeName>
        <fullName evidence="10">t(6)A37 threonylcarbamoyladenosine biosynthesis protein TsaE</fullName>
    </alternativeName>
</protein>
<dbReference type="PANTHER" id="PTHR33540">
    <property type="entry name" value="TRNA THREONYLCARBAMOYLADENOSINE BIOSYNTHESIS PROTEIN TSAE"/>
    <property type="match status" value="1"/>
</dbReference>
<dbReference type="Pfam" id="PF02367">
    <property type="entry name" value="TsaE"/>
    <property type="match status" value="1"/>
</dbReference>
<keyword evidence="5" id="KW-0819">tRNA processing</keyword>
<dbReference type="RefSeq" id="WP_104713503.1">
    <property type="nucleotide sequence ID" value="NZ_PTRA01000001.1"/>
</dbReference>
<accession>A0A2S7IT12</accession>
<evidence type="ECO:0000256" key="8">
    <source>
        <dbReference type="ARBA" id="ARBA00022840"/>
    </source>
</evidence>
<gene>
    <name evidence="11" type="ORF">C5O19_14750</name>
</gene>
<comment type="caution">
    <text evidence="11">The sequence shown here is derived from an EMBL/GenBank/DDBJ whole genome shotgun (WGS) entry which is preliminary data.</text>
</comment>
<dbReference type="GO" id="GO:0016740">
    <property type="term" value="F:transferase activity"/>
    <property type="evidence" value="ECO:0007669"/>
    <property type="project" value="UniProtKB-KW"/>
</dbReference>
<keyword evidence="7" id="KW-0547">Nucleotide-binding</keyword>
<dbReference type="GO" id="GO:0005524">
    <property type="term" value="F:ATP binding"/>
    <property type="evidence" value="ECO:0007669"/>
    <property type="project" value="UniProtKB-KW"/>
</dbReference>
<keyword evidence="12" id="KW-1185">Reference proteome</keyword>
<comment type="subcellular location">
    <subcellularLocation>
        <location evidence="1">Cytoplasm</location>
    </subcellularLocation>
</comment>
<name>A0A2S7IT12_9BACT</name>
<keyword evidence="4" id="KW-0963">Cytoplasm</keyword>
<dbReference type="SUPFAM" id="SSF52540">
    <property type="entry name" value="P-loop containing nucleoside triphosphate hydrolases"/>
    <property type="match status" value="1"/>
</dbReference>
<sequence>MQTQEFHCPSLSELSETARQVLAYGKERTVWLFEGEMGAGKTTFIKALCGVLGVSQTVQSPTFALVNEYVTQAGETVYHFDFYRIKSEIEALDLGVEEYFDSGAYCFVEWPSLIPNLWPPDALLVSIIPNPDDSRTIRVQS</sequence>
<dbReference type="GO" id="GO:0046872">
    <property type="term" value="F:metal ion binding"/>
    <property type="evidence" value="ECO:0007669"/>
    <property type="project" value="UniProtKB-KW"/>
</dbReference>
<keyword evidence="8" id="KW-0067">ATP-binding</keyword>
<organism evidence="11 12">
    <name type="scientific">Siphonobacter curvatus</name>
    <dbReference type="NCBI Taxonomy" id="2094562"/>
    <lineage>
        <taxon>Bacteria</taxon>
        <taxon>Pseudomonadati</taxon>
        <taxon>Bacteroidota</taxon>
        <taxon>Cytophagia</taxon>
        <taxon>Cytophagales</taxon>
        <taxon>Cytophagaceae</taxon>
        <taxon>Siphonobacter</taxon>
    </lineage>
</organism>
<keyword evidence="9" id="KW-0460">Magnesium</keyword>
<evidence type="ECO:0000256" key="3">
    <source>
        <dbReference type="ARBA" id="ARBA00019010"/>
    </source>
</evidence>
<dbReference type="Proteomes" id="UP000239590">
    <property type="component" value="Unassembled WGS sequence"/>
</dbReference>
<dbReference type="InterPro" id="IPR027417">
    <property type="entry name" value="P-loop_NTPase"/>
</dbReference>
<comment type="similarity">
    <text evidence="2">Belongs to the TsaE family.</text>
</comment>
<dbReference type="AlphaFoldDB" id="A0A2S7IT12"/>
<evidence type="ECO:0000313" key="11">
    <source>
        <dbReference type="EMBL" id="PQA60819.1"/>
    </source>
</evidence>
<keyword evidence="6" id="KW-0479">Metal-binding</keyword>
<evidence type="ECO:0000256" key="7">
    <source>
        <dbReference type="ARBA" id="ARBA00022741"/>
    </source>
</evidence>
<evidence type="ECO:0000256" key="5">
    <source>
        <dbReference type="ARBA" id="ARBA00022694"/>
    </source>
</evidence>
<keyword evidence="11" id="KW-0808">Transferase</keyword>
<dbReference type="NCBIfam" id="TIGR00150">
    <property type="entry name" value="T6A_YjeE"/>
    <property type="match status" value="1"/>
</dbReference>
<dbReference type="GO" id="GO:0002949">
    <property type="term" value="P:tRNA threonylcarbamoyladenosine modification"/>
    <property type="evidence" value="ECO:0007669"/>
    <property type="project" value="InterPro"/>
</dbReference>
<reference evidence="12" key="1">
    <citation type="submission" date="2018-02" db="EMBL/GenBank/DDBJ databases">
        <title>Genome sequencing of Solimonas sp. HR-BB.</title>
        <authorList>
            <person name="Lee Y."/>
            <person name="Jeon C.O."/>
        </authorList>
    </citation>
    <scope>NUCLEOTIDE SEQUENCE [LARGE SCALE GENOMIC DNA]</scope>
    <source>
        <strain evidence="12">HR-U</strain>
    </source>
</reference>
<dbReference type="InterPro" id="IPR003442">
    <property type="entry name" value="T6A_TsaE"/>
</dbReference>
<dbReference type="OrthoDB" id="9815896at2"/>
<dbReference type="Gene3D" id="3.40.50.300">
    <property type="entry name" value="P-loop containing nucleotide triphosphate hydrolases"/>
    <property type="match status" value="1"/>
</dbReference>
<evidence type="ECO:0000256" key="4">
    <source>
        <dbReference type="ARBA" id="ARBA00022490"/>
    </source>
</evidence>
<proteinExistence type="inferred from homology"/>
<dbReference type="GO" id="GO:0005737">
    <property type="term" value="C:cytoplasm"/>
    <property type="evidence" value="ECO:0007669"/>
    <property type="project" value="UniProtKB-SubCell"/>
</dbReference>
<evidence type="ECO:0000256" key="6">
    <source>
        <dbReference type="ARBA" id="ARBA00022723"/>
    </source>
</evidence>
<dbReference type="PANTHER" id="PTHR33540:SF2">
    <property type="entry name" value="TRNA THREONYLCARBAMOYLADENOSINE BIOSYNTHESIS PROTEIN TSAE"/>
    <property type="match status" value="1"/>
</dbReference>
<evidence type="ECO:0000256" key="9">
    <source>
        <dbReference type="ARBA" id="ARBA00022842"/>
    </source>
</evidence>
<evidence type="ECO:0000256" key="10">
    <source>
        <dbReference type="ARBA" id="ARBA00032441"/>
    </source>
</evidence>
<evidence type="ECO:0000256" key="2">
    <source>
        <dbReference type="ARBA" id="ARBA00007599"/>
    </source>
</evidence>